<evidence type="ECO:0000313" key="6">
    <source>
        <dbReference type="Proteomes" id="UP000663824"/>
    </source>
</evidence>
<dbReference type="EMBL" id="CAJOBI010358340">
    <property type="protein sequence ID" value="CAF5225031.1"/>
    <property type="molecule type" value="Genomic_DNA"/>
</dbReference>
<protein>
    <recommendedName>
        <fullName evidence="7">VCBS repeat-containing protein</fullName>
    </recommendedName>
</protein>
<sequence length="113" mass="12345">MGILFEYGDGSFIEQTDIFIQDNSYSTSIATSALNSDKCLDSIVACFDSKSVLVFYGYGNGTYEEPQSYVLGYGSFLYSLALGDFNSDNWLDIAVVNYGADTVDILLQTCNSS</sequence>
<dbReference type="SUPFAM" id="SSF69318">
    <property type="entry name" value="Integrin alpha N-terminal domain"/>
    <property type="match status" value="1"/>
</dbReference>
<dbReference type="Proteomes" id="UP000676336">
    <property type="component" value="Unassembled WGS sequence"/>
</dbReference>
<evidence type="ECO:0000313" key="4">
    <source>
        <dbReference type="EMBL" id="CAF5225031.1"/>
    </source>
</evidence>
<accession>A0A816T3E1</accession>
<dbReference type="EMBL" id="CAJOBJ010374974">
    <property type="protein sequence ID" value="CAF5225105.1"/>
    <property type="molecule type" value="Genomic_DNA"/>
</dbReference>
<dbReference type="InterPro" id="IPR028994">
    <property type="entry name" value="Integrin_alpha_N"/>
</dbReference>
<evidence type="ECO:0008006" key="7">
    <source>
        <dbReference type="Google" id="ProtNLM"/>
    </source>
</evidence>
<name>A0A816T3E1_9BILA</name>
<dbReference type="Proteomes" id="UP000663834">
    <property type="component" value="Unassembled WGS sequence"/>
</dbReference>
<organism evidence="3 6">
    <name type="scientific">Rotaria magnacalcarata</name>
    <dbReference type="NCBI Taxonomy" id="392030"/>
    <lineage>
        <taxon>Eukaryota</taxon>
        <taxon>Metazoa</taxon>
        <taxon>Spiralia</taxon>
        <taxon>Gnathifera</taxon>
        <taxon>Rotifera</taxon>
        <taxon>Eurotatoria</taxon>
        <taxon>Bdelloidea</taxon>
        <taxon>Philodinida</taxon>
        <taxon>Philodinidae</taxon>
        <taxon>Rotaria</taxon>
    </lineage>
</organism>
<evidence type="ECO:0000313" key="3">
    <source>
        <dbReference type="EMBL" id="CAF2092760.1"/>
    </source>
</evidence>
<keyword evidence="1" id="KW-0732">Signal</keyword>
<evidence type="ECO:0000313" key="2">
    <source>
        <dbReference type="EMBL" id="CAF1596929.1"/>
    </source>
</evidence>
<evidence type="ECO:0000256" key="1">
    <source>
        <dbReference type="ARBA" id="ARBA00022729"/>
    </source>
</evidence>
<dbReference type="EMBL" id="CAJNRE010010579">
    <property type="protein sequence ID" value="CAF2092760.1"/>
    <property type="molecule type" value="Genomic_DNA"/>
</dbReference>
<dbReference type="AlphaFoldDB" id="A0A816T3E1"/>
<reference evidence="3" key="1">
    <citation type="submission" date="2021-02" db="EMBL/GenBank/DDBJ databases">
        <authorList>
            <person name="Nowell W R."/>
        </authorList>
    </citation>
    <scope>NUCLEOTIDE SEQUENCE</scope>
</reference>
<dbReference type="Proteomes" id="UP000681720">
    <property type="component" value="Unassembled WGS sequence"/>
</dbReference>
<evidence type="ECO:0000313" key="5">
    <source>
        <dbReference type="EMBL" id="CAF5225105.1"/>
    </source>
</evidence>
<dbReference type="Proteomes" id="UP000663824">
    <property type="component" value="Unassembled WGS sequence"/>
</dbReference>
<dbReference type="InterPro" id="IPR013517">
    <property type="entry name" value="FG-GAP"/>
</dbReference>
<dbReference type="Pfam" id="PF13517">
    <property type="entry name" value="FG-GAP_3"/>
    <property type="match status" value="1"/>
</dbReference>
<comment type="caution">
    <text evidence="3">The sequence shown here is derived from an EMBL/GenBank/DDBJ whole genome shotgun (WGS) entry which is preliminary data.</text>
</comment>
<proteinExistence type="predicted"/>
<dbReference type="OrthoDB" id="10055444at2759"/>
<dbReference type="Gene3D" id="2.130.10.130">
    <property type="entry name" value="Integrin alpha, N-terminal"/>
    <property type="match status" value="1"/>
</dbReference>
<gene>
    <name evidence="5" type="ORF">GIL414_LOCUS86440</name>
    <name evidence="2" type="ORF">KQP761_LOCUS21823</name>
    <name evidence="3" type="ORF">MBJ925_LOCUS20799</name>
    <name evidence="4" type="ORF">SMN809_LOCUS84097</name>
</gene>
<dbReference type="EMBL" id="CAJNOW010011381">
    <property type="protein sequence ID" value="CAF1596929.1"/>
    <property type="molecule type" value="Genomic_DNA"/>
</dbReference>